<dbReference type="PIRSF" id="PIRSF000538">
    <property type="entry name" value="GlpK"/>
    <property type="match status" value="1"/>
</dbReference>
<dbReference type="GO" id="GO:0046316">
    <property type="term" value="F:gluconokinase activity"/>
    <property type="evidence" value="ECO:0007669"/>
    <property type="project" value="UniProtKB-EC"/>
</dbReference>
<organism evidence="6 7">
    <name type="scientific">Candidatus Fervidibacter sacchari</name>
    <dbReference type="NCBI Taxonomy" id="1448929"/>
    <lineage>
        <taxon>Bacteria</taxon>
        <taxon>Candidatus Fervidibacterota</taxon>
        <taxon>Candidatus Fervidibacter</taxon>
    </lineage>
</organism>
<evidence type="ECO:0000313" key="6">
    <source>
        <dbReference type="EMBL" id="MCS3918172.1"/>
    </source>
</evidence>
<keyword evidence="3" id="KW-0418">Kinase</keyword>
<gene>
    <name evidence="6" type="ORF">M2350_000569</name>
</gene>
<keyword evidence="7" id="KW-1185">Reference proteome</keyword>
<keyword evidence="2 6" id="KW-0808">Transferase</keyword>
<evidence type="ECO:0000259" key="5">
    <source>
        <dbReference type="Pfam" id="PF02782"/>
    </source>
</evidence>
<evidence type="ECO:0000256" key="1">
    <source>
        <dbReference type="ARBA" id="ARBA00009156"/>
    </source>
</evidence>
<dbReference type="InterPro" id="IPR000577">
    <property type="entry name" value="Carb_kinase_FGGY"/>
</dbReference>
<evidence type="ECO:0000259" key="4">
    <source>
        <dbReference type="Pfam" id="PF00370"/>
    </source>
</evidence>
<dbReference type="InterPro" id="IPR050406">
    <property type="entry name" value="FGGY_Carb_Kinase"/>
</dbReference>
<comment type="caution">
    <text evidence="6">The sequence shown here is derived from an EMBL/GenBank/DDBJ whole genome shotgun (WGS) entry which is preliminary data.</text>
</comment>
<protein>
    <submittedName>
        <fullName evidence="6">Gluconokinase</fullName>
        <ecNumber evidence="6">2.7.1.12</ecNumber>
    </submittedName>
</protein>
<dbReference type="EMBL" id="JANUCP010000001">
    <property type="protein sequence ID" value="MCS3918172.1"/>
    <property type="molecule type" value="Genomic_DNA"/>
</dbReference>
<dbReference type="InterPro" id="IPR043129">
    <property type="entry name" value="ATPase_NBD"/>
</dbReference>
<feature type="domain" description="Carbohydrate kinase FGGY N-terminal" evidence="4">
    <location>
        <begin position="6"/>
        <end position="213"/>
    </location>
</feature>
<dbReference type="PANTHER" id="PTHR43095">
    <property type="entry name" value="SUGAR KINASE"/>
    <property type="match status" value="1"/>
</dbReference>
<dbReference type="Pfam" id="PF02782">
    <property type="entry name" value="FGGY_C"/>
    <property type="match status" value="1"/>
</dbReference>
<reference evidence="6 7" key="1">
    <citation type="submission" date="2022-08" db="EMBL/GenBank/DDBJ databases">
        <title>Bacterial and archaeal communities from various locations to study Microbial Dark Matter (Phase II).</title>
        <authorList>
            <person name="Stepanauskas R."/>
        </authorList>
    </citation>
    <scope>NUCLEOTIDE SEQUENCE [LARGE SCALE GENOMIC DNA]</scope>
    <source>
        <strain evidence="6 7">PD1</strain>
    </source>
</reference>
<dbReference type="Pfam" id="PF00370">
    <property type="entry name" value="FGGY_N"/>
    <property type="match status" value="1"/>
</dbReference>
<proteinExistence type="inferred from homology"/>
<evidence type="ECO:0000256" key="3">
    <source>
        <dbReference type="ARBA" id="ARBA00022777"/>
    </source>
</evidence>
<name>A0ABT2EJN5_9BACT</name>
<dbReference type="InterPro" id="IPR018484">
    <property type="entry name" value="FGGY_N"/>
</dbReference>
<evidence type="ECO:0000256" key="2">
    <source>
        <dbReference type="ARBA" id="ARBA00022679"/>
    </source>
</evidence>
<dbReference type="Proteomes" id="UP001204798">
    <property type="component" value="Unassembled WGS sequence"/>
</dbReference>
<sequence>MERPLVLSVDIGTSSLRVMVFDAEGQMLPDIGVQVGYEPQTTSDGGAFLDADDLLHQTVQAINAVVEQLGSNADYIVAVALCTVWHSVLGVDKDDNAVTPFLLWADSRCAKEADELKRDLNEHDYHARTGCFLHPNFLPAKLLWFRRNFPEIAKKVHRWLSFGEYLHLKLLGTTACSISMASGTGLFNHAVNDWDEETLRTIGISREQLSPITDFEPLPISRPSPLVPHPLLSALWFPALGDGACSNIGCGAVEPETAALMVGTSSVMRVMTTEENVKPPFGLWHYRADRKHHLIGGAQSNGGVVFQWLTETLKLPDDWEAQIAAMQPDEHGLTVLPFLLGERAPEWDASVPSAVIGIRLHHTSLHLMRAFMEAVTLRMALIHQVVKRAVPTVNRIIATGGALVRSQVWTQMFADALGQPITLCIEPEASARGAAIMALRATGIWRTFADYPPKFGATFEPDGERHKRFLFALERQRKLYDLVKQWL</sequence>
<dbReference type="RefSeq" id="WP_259093687.1">
    <property type="nucleotide sequence ID" value="NZ_CP130454.1"/>
</dbReference>
<dbReference type="PANTHER" id="PTHR43095:SF2">
    <property type="entry name" value="GLUCONOKINASE"/>
    <property type="match status" value="1"/>
</dbReference>
<comment type="similarity">
    <text evidence="1">Belongs to the FGGY kinase family.</text>
</comment>
<dbReference type="InterPro" id="IPR018485">
    <property type="entry name" value="FGGY_C"/>
</dbReference>
<evidence type="ECO:0000313" key="7">
    <source>
        <dbReference type="Proteomes" id="UP001204798"/>
    </source>
</evidence>
<accession>A0ABT2EJN5</accession>
<feature type="domain" description="Carbohydrate kinase FGGY C-terminal" evidence="5">
    <location>
        <begin position="259"/>
        <end position="441"/>
    </location>
</feature>
<dbReference type="Gene3D" id="3.30.420.40">
    <property type="match status" value="2"/>
</dbReference>
<dbReference type="SUPFAM" id="SSF53067">
    <property type="entry name" value="Actin-like ATPase domain"/>
    <property type="match status" value="2"/>
</dbReference>
<dbReference type="CDD" id="cd07770">
    <property type="entry name" value="ASKHA_NBD_FGGY_GntK"/>
    <property type="match status" value="1"/>
</dbReference>
<dbReference type="EC" id="2.7.1.12" evidence="6"/>